<dbReference type="EMBL" id="CP001810">
    <property type="protein sequence ID" value="ADL33595.1"/>
    <property type="molecule type" value="Genomic_DNA"/>
</dbReference>
<dbReference type="SUPFAM" id="SSF54862">
    <property type="entry name" value="4Fe-4S ferredoxins"/>
    <property type="match status" value="1"/>
</dbReference>
<dbReference type="InterPro" id="IPR027631">
    <property type="entry name" value="Mono_FeFe_hydrog"/>
</dbReference>
<evidence type="ECO:0000256" key="1">
    <source>
        <dbReference type="ARBA" id="ARBA00022723"/>
    </source>
</evidence>
<keyword evidence="3" id="KW-0411">Iron-sulfur</keyword>
<dbReference type="eggNOG" id="COG4624">
    <property type="taxonomic scope" value="Bacteria"/>
</dbReference>
<dbReference type="Gene3D" id="3.40.950.10">
    <property type="entry name" value="Fe-only Hydrogenase (Larger Subunit), Chain L, domain 3"/>
    <property type="match status" value="1"/>
</dbReference>
<feature type="domain" description="4Fe-4S ferredoxin-type" evidence="4">
    <location>
        <begin position="124"/>
        <end position="154"/>
    </location>
</feature>
<name>E0S1C0_BUTPB</name>
<dbReference type="Proteomes" id="UP000001299">
    <property type="component" value="Chromosome 1"/>
</dbReference>
<dbReference type="PROSITE" id="PS51379">
    <property type="entry name" value="4FE4S_FER_2"/>
    <property type="match status" value="2"/>
</dbReference>
<dbReference type="InterPro" id="IPR017900">
    <property type="entry name" value="4Fe4S_Fe_S_CS"/>
</dbReference>
<evidence type="ECO:0000313" key="5">
    <source>
        <dbReference type="EMBL" id="ADL33595.1"/>
    </source>
</evidence>
<dbReference type="KEGG" id="bpb:bpr_I0853"/>
<dbReference type="PANTHER" id="PTHR11615">
    <property type="entry name" value="NITRATE, FORMATE, IRON DEHYDROGENASE"/>
    <property type="match status" value="1"/>
</dbReference>
<dbReference type="InterPro" id="IPR050340">
    <property type="entry name" value="Cytosolic_Fe-S_CAF"/>
</dbReference>
<reference evidence="5 6" key="1">
    <citation type="journal article" date="2010" name="PLoS ONE">
        <title>The glycobiome of the rumen bacterium Butyrivibrio proteoclasticus B316(T) highlights adaptation to a polysaccharide-rich environment.</title>
        <authorList>
            <person name="Kelly W.J."/>
            <person name="Leahy S.C."/>
            <person name="Altermann E."/>
            <person name="Yeoman C.J."/>
            <person name="Dunne J.C."/>
            <person name="Kong Z."/>
            <person name="Pacheco D.M."/>
            <person name="Li D."/>
            <person name="Noel S.J."/>
            <person name="Moon C.D."/>
            <person name="Cookson A.L."/>
            <person name="Attwood G.T."/>
        </authorList>
    </citation>
    <scope>NUCLEOTIDE SEQUENCE [LARGE SCALE GENOMIC DNA]</scope>
    <source>
        <strain evidence="6">ATCC 51982 / DSM 14932 / B316</strain>
    </source>
</reference>
<evidence type="ECO:0000313" key="6">
    <source>
        <dbReference type="Proteomes" id="UP000001299"/>
    </source>
</evidence>
<dbReference type="InterPro" id="IPR004108">
    <property type="entry name" value="Fe_hydrogenase_lsu_C"/>
</dbReference>
<dbReference type="InterPro" id="IPR017896">
    <property type="entry name" value="4Fe4S_Fe-S-bd"/>
</dbReference>
<dbReference type="NCBIfam" id="TIGR04105">
    <property type="entry name" value="FeFe_hydrog_B1"/>
    <property type="match status" value="1"/>
</dbReference>
<dbReference type="SUPFAM" id="SSF53920">
    <property type="entry name" value="Fe-only hydrogenase"/>
    <property type="match status" value="1"/>
</dbReference>
<dbReference type="Gene3D" id="3.30.70.20">
    <property type="match status" value="2"/>
</dbReference>
<gene>
    <name evidence="5" type="ordered locus">bpr_I0853</name>
</gene>
<dbReference type="AlphaFoldDB" id="E0S1C0"/>
<dbReference type="Pfam" id="PF12838">
    <property type="entry name" value="Fer4_7"/>
    <property type="match status" value="1"/>
</dbReference>
<dbReference type="PROSITE" id="PS00198">
    <property type="entry name" value="4FE4S_FER_1"/>
    <property type="match status" value="2"/>
</dbReference>
<feature type="domain" description="4Fe-4S ferredoxin-type" evidence="4">
    <location>
        <begin position="170"/>
        <end position="199"/>
    </location>
</feature>
<dbReference type="STRING" id="515622.bpr_I0853"/>
<sequence>MVTNDESMNRFKHKIMEEVCRLEWEGHNDQEHIEQLVLKTIPGPKPEYRCCIYKEREIVRQRINLAMAKNPTYNPDSNNIVQVIDPACDECPISAYSVTDNCRFCMGKACLNSCAFGAISPGDTHMHIDPAKCKECGKCAAACPYSAIVHLERPCKKACPVGAITYDEYGYCKIDEDKCIQCGHCIHSCPFAAIGSKTFLVDIIKEIKAGKEVIAMCAPATEGQFGEDISMASIREGLKKLGFADMIEVGLGGDMTAAYESEEWAEAYKEGKKMTTSCCPAFINMLKKHFPEQYENNMSSTISPMCAISRYMKATHPGCVTVFIGPCIAKKSEAQDKSVKDNADYVVTYGELRALMRSKGVKFEPVADDYQESSIWGKRFAGSGGVAKAVIECMQERGLETGDIKLLAAHGGLECKKALILLKMGKLPEDFIEGMVCPGGCVGGPSKHRGIGEITKAREQLLSKADDRKVLENIKNYPMDKFSMHRDGHM</sequence>
<dbReference type="RefSeq" id="WP_013280251.1">
    <property type="nucleotide sequence ID" value="NC_014387.1"/>
</dbReference>
<dbReference type="Pfam" id="PF12837">
    <property type="entry name" value="Fer4_6"/>
    <property type="match status" value="1"/>
</dbReference>
<accession>E0S1C0</accession>
<organism evidence="5 6">
    <name type="scientific">Butyrivibrio proteoclasticus (strain ATCC 51982 / DSM 14932 / B316)</name>
    <name type="common">Clostridium proteoclasticum</name>
    <dbReference type="NCBI Taxonomy" id="515622"/>
    <lineage>
        <taxon>Bacteria</taxon>
        <taxon>Bacillati</taxon>
        <taxon>Bacillota</taxon>
        <taxon>Clostridia</taxon>
        <taxon>Lachnospirales</taxon>
        <taxon>Lachnospiraceae</taxon>
        <taxon>Butyrivibrio</taxon>
    </lineage>
</organism>
<dbReference type="GO" id="GO:0051536">
    <property type="term" value="F:iron-sulfur cluster binding"/>
    <property type="evidence" value="ECO:0007669"/>
    <property type="project" value="UniProtKB-KW"/>
</dbReference>
<dbReference type="InterPro" id="IPR009016">
    <property type="entry name" value="Fe_hydrogenase"/>
</dbReference>
<evidence type="ECO:0000259" key="4">
    <source>
        <dbReference type="PROSITE" id="PS51379"/>
    </source>
</evidence>
<evidence type="ECO:0000256" key="2">
    <source>
        <dbReference type="ARBA" id="ARBA00023004"/>
    </source>
</evidence>
<dbReference type="eggNOG" id="COG2221">
    <property type="taxonomic scope" value="Bacteria"/>
</dbReference>
<dbReference type="HOGENOM" id="CLU_039046_0_1_9"/>
<keyword evidence="1" id="KW-0479">Metal-binding</keyword>
<keyword evidence="2" id="KW-0408">Iron</keyword>
<protein>
    <submittedName>
        <fullName evidence="5">Iron-only hydrogenase</fullName>
    </submittedName>
</protein>
<dbReference type="GO" id="GO:0046872">
    <property type="term" value="F:metal ion binding"/>
    <property type="evidence" value="ECO:0007669"/>
    <property type="project" value="UniProtKB-KW"/>
</dbReference>
<dbReference type="Pfam" id="PF02906">
    <property type="entry name" value="Fe_hyd_lg_C"/>
    <property type="match status" value="1"/>
</dbReference>
<evidence type="ECO:0000256" key="3">
    <source>
        <dbReference type="ARBA" id="ARBA00023014"/>
    </source>
</evidence>
<keyword evidence="6" id="KW-1185">Reference proteome</keyword>
<proteinExistence type="predicted"/>